<keyword evidence="1" id="KW-0479">Metal-binding</keyword>
<evidence type="ECO:0000313" key="8">
    <source>
        <dbReference type="EMBL" id="AMN15947.1"/>
    </source>
</evidence>
<dbReference type="EMBL" id="KU738902">
    <property type="protein sequence ID" value="AMN16085.1"/>
    <property type="molecule type" value="Genomic_DNA"/>
</dbReference>
<evidence type="ECO:0000313" key="11">
    <source>
        <dbReference type="EMBL" id="AMN16361.1"/>
    </source>
</evidence>
<keyword evidence="1" id="KW-0862">Zinc</keyword>
<reference evidence="3" key="1">
    <citation type="journal article" date="2015" name="Genome Announc.">
        <title>Complete Genome Sequences of Helicoverpa armigera Single Nucleopolyhedrovirus Strains AC53 and H25EA1 from Australia.</title>
        <authorList>
            <person name="Noune C."/>
            <person name="Hauxwell C."/>
        </authorList>
    </citation>
    <scope>NUCLEOTIDE SEQUENCE</scope>
    <source>
        <strain evidence="3">AC53</strain>
    </source>
</reference>
<dbReference type="EMBL" id="KU738903">
    <property type="protein sequence ID" value="AMN16223.1"/>
    <property type="molecule type" value="Genomic_DNA"/>
</dbReference>
<feature type="domain" description="RING-type" evidence="2">
    <location>
        <begin position="217"/>
        <end position="262"/>
    </location>
</feature>
<evidence type="ECO:0000313" key="4">
    <source>
        <dbReference type="EMBL" id="AMN15395.1"/>
    </source>
</evidence>
<name>A0A075TNT9_9ABAC</name>
<dbReference type="EMBL" id="KU738901">
    <property type="protein sequence ID" value="AMN15947.1"/>
    <property type="molecule type" value="Genomic_DNA"/>
</dbReference>
<proteinExistence type="predicted"/>
<evidence type="ECO:0000313" key="10">
    <source>
        <dbReference type="EMBL" id="AMN16223.1"/>
    </source>
</evidence>
<dbReference type="EMBL" id="KU738897">
    <property type="protein sequence ID" value="AMN15395.1"/>
    <property type="molecule type" value="Genomic_DNA"/>
</dbReference>
<evidence type="ECO:0000256" key="1">
    <source>
        <dbReference type="PROSITE-ProRule" id="PRU00175"/>
    </source>
</evidence>
<dbReference type="PROSITE" id="PS50089">
    <property type="entry name" value="ZF_RING_2"/>
    <property type="match status" value="1"/>
</dbReference>
<evidence type="ECO:0000313" key="6">
    <source>
        <dbReference type="EMBL" id="AMN15671.1"/>
    </source>
</evidence>
<evidence type="ECO:0000313" key="5">
    <source>
        <dbReference type="EMBL" id="AMN15533.1"/>
    </source>
</evidence>
<protein>
    <submittedName>
        <fullName evidence="3">IE-0</fullName>
    </submittedName>
</protein>
<dbReference type="InterPro" id="IPR001841">
    <property type="entry name" value="Znf_RING"/>
</dbReference>
<evidence type="ECO:0000259" key="2">
    <source>
        <dbReference type="PROSITE" id="PS50089"/>
    </source>
</evidence>
<dbReference type="EMBL" id="KU738898">
    <property type="protein sequence ID" value="AMN15533.1"/>
    <property type="molecule type" value="Genomic_DNA"/>
</dbReference>
<dbReference type="GO" id="GO:0008270">
    <property type="term" value="F:zinc ion binding"/>
    <property type="evidence" value="ECO:0007669"/>
    <property type="project" value="UniProtKB-KW"/>
</dbReference>
<dbReference type="EMBL" id="KJ909666">
    <property type="protein sequence ID" value="AIG63050.1"/>
    <property type="molecule type" value="Genomic_DNA"/>
</dbReference>
<evidence type="ECO:0000313" key="7">
    <source>
        <dbReference type="EMBL" id="AMN15809.1"/>
    </source>
</evidence>
<gene>
    <name evidence="3" type="ORF">HaSNPV-AC53_008</name>
</gene>
<dbReference type="SUPFAM" id="SSF57850">
    <property type="entry name" value="RING/U-box"/>
    <property type="match status" value="1"/>
</dbReference>
<accession>A0A075TNT9</accession>
<dbReference type="InterPro" id="IPR013083">
    <property type="entry name" value="Znf_RING/FYVE/PHD"/>
</dbReference>
<reference evidence="4" key="2">
    <citation type="journal article" date="2016" name="Genome Announc.">
        <title>Complete Genome Sequences of Seven Helicoverpa armigera SNPV-AC53-Derived Strains.</title>
        <authorList>
            <person name="Noune C."/>
            <person name="Hauxwell C."/>
        </authorList>
    </citation>
    <scope>NUCLEOTIDE SEQUENCE</scope>
    <source>
        <strain evidence="4">AC53C3</strain>
        <strain evidence="5">AC53C5</strain>
        <strain evidence="6">AC53C6</strain>
        <strain evidence="7">AC53C9</strain>
        <strain evidence="8">AC53T2</strain>
        <strain evidence="11">AC53T5</strain>
    </source>
</reference>
<dbReference type="Gene3D" id="3.30.40.10">
    <property type="entry name" value="Zinc/RING finger domain, C3HC4 (zinc finger)"/>
    <property type="match status" value="1"/>
</dbReference>
<organism evidence="3">
    <name type="scientific">Helicoverpa SNPV AC53</name>
    <dbReference type="NCBI Taxonomy" id="1569367"/>
    <lineage>
        <taxon>Viruses</taxon>
        <taxon>Viruses incertae sedis</taxon>
        <taxon>Naldaviricetes</taxon>
        <taxon>Lefavirales</taxon>
        <taxon>Baculoviridae</taxon>
        <taxon>Alphabaculovirus</taxon>
        <taxon>Alphabaculovirus helarmigerae</taxon>
    </lineage>
</organism>
<dbReference type="InterPro" id="IPR007954">
    <property type="entry name" value="Baculo_IE-1"/>
</dbReference>
<sequence>MSGTLKRILYDDISDDSDQAKLFRYNSEMQPPASQQMNTAVDYEIDVEVIKCFKLKNMYSSDVITNARAQYNVKLAAFLIVLDEYKKQYKNNLDKQSVLYYKETSESVITLDEDQCHHTLLPIIQQLLKTICYLMNFSDDEVNYVKQKFIFLPYLKYLNKILKLFQYDKCCAKLTKQLQAQLNTLLTQSADSCKHIHAINRQSQVLTVFLENPLYECNICRDTFNDERHIKPNECCGYKICNLCYANLWKYSTVFPTCPVCKTSFKSSSVSSFKQVYTADTTDNI</sequence>
<keyword evidence="1" id="KW-0863">Zinc-finger</keyword>
<evidence type="ECO:0000313" key="9">
    <source>
        <dbReference type="EMBL" id="AMN16085.1"/>
    </source>
</evidence>
<dbReference type="EMBL" id="KU738900">
    <property type="protein sequence ID" value="AMN15809.1"/>
    <property type="molecule type" value="Genomic_DNA"/>
</dbReference>
<evidence type="ECO:0000313" key="3">
    <source>
        <dbReference type="EMBL" id="AIG63050.1"/>
    </source>
</evidence>
<reference evidence="3" key="3">
    <citation type="submission" date="2016-08" db="EMBL/GenBank/DDBJ databases">
        <authorList>
            <person name="Seilhamer J.J."/>
        </authorList>
    </citation>
    <scope>NUCLEOTIDE SEQUENCE</scope>
    <source>
        <strain evidence="3">AC53</strain>
        <strain evidence="9">AC53T4.1</strain>
        <strain evidence="10">AC53T4.2</strain>
    </source>
</reference>
<dbReference type="EMBL" id="KU738899">
    <property type="protein sequence ID" value="AMN15671.1"/>
    <property type="molecule type" value="Genomic_DNA"/>
</dbReference>
<dbReference type="EMBL" id="KU738904">
    <property type="protein sequence ID" value="AMN16361.1"/>
    <property type="molecule type" value="Genomic_DNA"/>
</dbReference>
<dbReference type="Pfam" id="PF05290">
    <property type="entry name" value="Baculo_IE-1"/>
    <property type="match status" value="1"/>
</dbReference>